<dbReference type="GO" id="GO:0046983">
    <property type="term" value="F:protein dimerization activity"/>
    <property type="evidence" value="ECO:0007669"/>
    <property type="project" value="InterPro"/>
</dbReference>
<dbReference type="Pfam" id="PF13188">
    <property type="entry name" value="PAS_8"/>
    <property type="match status" value="1"/>
</dbReference>
<dbReference type="SUPFAM" id="SSF55874">
    <property type="entry name" value="ATPase domain of HSP90 chaperone/DNA topoisomerase II/histidine kinase"/>
    <property type="match status" value="1"/>
</dbReference>
<reference evidence="24" key="1">
    <citation type="submission" date="2020-06" db="EMBL/GenBank/DDBJ databases">
        <title>Novel chitinolytic bacterium.</title>
        <authorList>
            <person name="Ungkulpasvich U."/>
            <person name="Kosugi A."/>
            <person name="Uke A."/>
        </authorList>
    </citation>
    <scope>NUCLEOTIDE SEQUENCE</scope>
    <source>
        <strain evidence="24">UUS1-1</strain>
    </source>
</reference>
<dbReference type="PRINTS" id="PR00344">
    <property type="entry name" value="BCTRLSENSOR"/>
</dbReference>
<evidence type="ECO:0000256" key="6">
    <source>
        <dbReference type="ARBA" id="ARBA00022485"/>
    </source>
</evidence>
<dbReference type="InterPro" id="IPR016032">
    <property type="entry name" value="Sig_transdc_resp-reg_C-effctor"/>
</dbReference>
<dbReference type="InterPro" id="IPR031621">
    <property type="entry name" value="HisKA_7TM"/>
</dbReference>
<dbReference type="InterPro" id="IPR011712">
    <property type="entry name" value="Sig_transdc_His_kin_sub3_dim/P"/>
</dbReference>
<evidence type="ECO:0000256" key="15">
    <source>
        <dbReference type="ARBA" id="ARBA00023125"/>
    </source>
</evidence>
<dbReference type="InterPro" id="IPR011006">
    <property type="entry name" value="CheY-like_superfamily"/>
</dbReference>
<keyword evidence="25" id="KW-1185">Reference proteome</keyword>
<feature type="transmembrane region" description="Helical" evidence="20">
    <location>
        <begin position="42"/>
        <end position="66"/>
    </location>
</feature>
<dbReference type="Gene3D" id="3.30.565.10">
    <property type="entry name" value="Histidine kinase-like ATPase, C-terminal domain"/>
    <property type="match status" value="1"/>
</dbReference>
<feature type="domain" description="HTH luxR-type" evidence="21">
    <location>
        <begin position="705"/>
        <end position="770"/>
    </location>
</feature>
<keyword evidence="16" id="KW-0804">Transcription</keyword>
<evidence type="ECO:0000256" key="17">
    <source>
        <dbReference type="ARBA" id="ARBA00024827"/>
    </source>
</evidence>
<evidence type="ECO:0000256" key="20">
    <source>
        <dbReference type="SAM" id="Phobius"/>
    </source>
</evidence>
<dbReference type="CDD" id="cd00130">
    <property type="entry name" value="PAS"/>
    <property type="match status" value="1"/>
</dbReference>
<evidence type="ECO:0000256" key="10">
    <source>
        <dbReference type="ARBA" id="ARBA00022777"/>
    </source>
</evidence>
<organism evidence="24 25">
    <name type="scientific">Capillibacterium thermochitinicola</name>
    <dbReference type="NCBI Taxonomy" id="2699427"/>
    <lineage>
        <taxon>Bacteria</taxon>
        <taxon>Bacillati</taxon>
        <taxon>Bacillota</taxon>
        <taxon>Capillibacterium</taxon>
    </lineage>
</organism>
<dbReference type="SMART" id="SM00387">
    <property type="entry name" value="HATPase_c"/>
    <property type="match status" value="1"/>
</dbReference>
<evidence type="ECO:0000256" key="12">
    <source>
        <dbReference type="ARBA" id="ARBA00023012"/>
    </source>
</evidence>
<feature type="domain" description="Histidine kinase" evidence="22">
    <location>
        <begin position="332"/>
        <end position="532"/>
    </location>
</feature>
<dbReference type="InterPro" id="IPR003594">
    <property type="entry name" value="HATPase_dom"/>
</dbReference>
<sequence length="783" mass="88584">MAYMRYKKSADRFWMLTSSMVVFWSLGFAVQVSVTDLRAAALSYIIANDFVGLKAPIVWLLWALSVTGAKSWLDKRRIALLFLPSVLTDLINLINSRHGLMYRRMWMAPANGNLVLQYHPGPWFWVITVYCGIILLAVMAVQTSAAVKHYILHRDQAFTIAGAAGTILIGIILSFIYYDKLPVDMTPVTISIVVVLTSLLSRFRTQELVPVPRDVVLEKMTDSVVILDNRNRVMDMNPAAEAFLGSKTSVAAGRPLTEVWPDWPELPEETTNLHREFTRGGRIYEAYFSGLNEGDKKVGSLLVIRDVTTYKEAEAKIAQQQQALLVLLERERLARELHDSVGQVLSYANLEIQYLRNMLKNGRWTELDERLNRMFQVISEASLEIREFIYEARTTLIFKKGFSNALNEYLSRFENNYQIKVERRNLEVISEDDLDLAVGVQLYRIIQEALTNVRKHAKTDKVIIAFQKDEKEIKVQIIDHGVGFDLQEISPGHSSFGLTVMRERAEQVGGYVHYDSILGEGTTVTITIPLYHEAKREINPYGPAEETEAQKRKAKIRILLVDDHVLFMEGLQKLLTMQGFDVVGQARDGLEALEKARLLKPDLILMDINMPRCSGLTATRLIKAEMPVVKIVMLTISDHEADLFRAIKNGASGYLLKSLRGEELSEQLMGLAAGGTVITPEIAHQVLREFNRQKKEAAVGIEERTPKADTDLTPRQNEVLTLVAAGKTYKEIGAELFISERTVKYEMANILKKLHFQTRQQAIAYARKTMGVNPDNSGTYEKI</sequence>
<evidence type="ECO:0000256" key="9">
    <source>
        <dbReference type="ARBA" id="ARBA00022723"/>
    </source>
</evidence>
<dbReference type="SMART" id="SM00448">
    <property type="entry name" value="REC"/>
    <property type="match status" value="1"/>
</dbReference>
<dbReference type="CDD" id="cd17535">
    <property type="entry name" value="REC_NarL-like"/>
    <property type="match status" value="1"/>
</dbReference>
<evidence type="ECO:0000256" key="7">
    <source>
        <dbReference type="ARBA" id="ARBA00022490"/>
    </source>
</evidence>
<keyword evidence="11" id="KW-0408">Iron</keyword>
<evidence type="ECO:0000256" key="16">
    <source>
        <dbReference type="ARBA" id="ARBA00023163"/>
    </source>
</evidence>
<evidence type="ECO:0000313" key="24">
    <source>
        <dbReference type="EMBL" id="MBA2134132.1"/>
    </source>
</evidence>
<feature type="transmembrane region" description="Helical" evidence="20">
    <location>
        <begin position="123"/>
        <end position="145"/>
    </location>
</feature>
<evidence type="ECO:0000256" key="5">
    <source>
        <dbReference type="ARBA" id="ARBA00017322"/>
    </source>
</evidence>
<evidence type="ECO:0000256" key="13">
    <source>
        <dbReference type="ARBA" id="ARBA00023014"/>
    </source>
</evidence>
<dbReference type="GO" id="GO:0005737">
    <property type="term" value="C:cytoplasm"/>
    <property type="evidence" value="ECO:0007669"/>
    <property type="project" value="UniProtKB-SubCell"/>
</dbReference>
<keyword evidence="15" id="KW-0238">DNA-binding</keyword>
<evidence type="ECO:0000256" key="11">
    <source>
        <dbReference type="ARBA" id="ARBA00023004"/>
    </source>
</evidence>
<keyword evidence="14" id="KW-0805">Transcription regulation</keyword>
<dbReference type="Pfam" id="PF00072">
    <property type="entry name" value="Response_reg"/>
    <property type="match status" value="1"/>
</dbReference>
<dbReference type="InterPro" id="IPR005467">
    <property type="entry name" value="His_kinase_dom"/>
</dbReference>
<evidence type="ECO:0000313" key="25">
    <source>
        <dbReference type="Proteomes" id="UP000657177"/>
    </source>
</evidence>
<dbReference type="PROSITE" id="PS50109">
    <property type="entry name" value="HIS_KIN"/>
    <property type="match status" value="1"/>
</dbReference>
<dbReference type="PRINTS" id="PR00038">
    <property type="entry name" value="HTHLUXR"/>
</dbReference>
<keyword evidence="7" id="KW-0963">Cytoplasm</keyword>
<dbReference type="GO" id="GO:0006355">
    <property type="term" value="P:regulation of DNA-templated transcription"/>
    <property type="evidence" value="ECO:0007669"/>
    <property type="project" value="InterPro"/>
</dbReference>
<dbReference type="Pfam" id="PF02518">
    <property type="entry name" value="HATPase_c"/>
    <property type="match status" value="1"/>
</dbReference>
<feature type="domain" description="Response regulatory" evidence="23">
    <location>
        <begin position="557"/>
        <end position="672"/>
    </location>
</feature>
<keyword evidence="8 19" id="KW-0597">Phosphoprotein</keyword>
<dbReference type="SUPFAM" id="SSF55785">
    <property type="entry name" value="PYP-like sensor domain (PAS domain)"/>
    <property type="match status" value="1"/>
</dbReference>
<dbReference type="Pfam" id="PF16927">
    <property type="entry name" value="HisKA_7TM"/>
    <property type="match status" value="1"/>
</dbReference>
<dbReference type="InterPro" id="IPR000792">
    <property type="entry name" value="Tscrpt_reg_LuxR_C"/>
</dbReference>
<dbReference type="Gene3D" id="3.30.450.20">
    <property type="entry name" value="PAS domain"/>
    <property type="match status" value="1"/>
</dbReference>
<feature type="transmembrane region" description="Helical" evidence="20">
    <location>
        <begin position="78"/>
        <end position="95"/>
    </location>
</feature>
<dbReference type="InterPro" id="IPR004358">
    <property type="entry name" value="Sig_transdc_His_kin-like_C"/>
</dbReference>
<evidence type="ECO:0000259" key="21">
    <source>
        <dbReference type="PROSITE" id="PS50043"/>
    </source>
</evidence>
<gene>
    <name evidence="24" type="ORF">G5B42_11400</name>
</gene>
<keyword evidence="10" id="KW-0808">Transferase</keyword>
<comment type="catalytic activity">
    <reaction evidence="1">
        <text>ATP + protein L-histidine = ADP + protein N-phospho-L-histidine.</text>
        <dbReference type="EC" id="2.7.13.3"/>
    </reaction>
</comment>
<dbReference type="SUPFAM" id="SSF52172">
    <property type="entry name" value="CheY-like"/>
    <property type="match status" value="1"/>
</dbReference>
<dbReference type="PROSITE" id="PS50043">
    <property type="entry name" value="HTH_LUXR_2"/>
    <property type="match status" value="1"/>
</dbReference>
<evidence type="ECO:0000259" key="22">
    <source>
        <dbReference type="PROSITE" id="PS50109"/>
    </source>
</evidence>
<evidence type="ECO:0000259" key="23">
    <source>
        <dbReference type="PROSITE" id="PS50110"/>
    </source>
</evidence>
<dbReference type="InterPro" id="IPR035965">
    <property type="entry name" value="PAS-like_dom_sf"/>
</dbReference>
<keyword evidence="6" id="KW-0004">4Fe-4S</keyword>
<dbReference type="Gene3D" id="1.20.5.1930">
    <property type="match status" value="1"/>
</dbReference>
<name>A0A8J6LT89_9FIRM</name>
<keyword evidence="20" id="KW-0812">Transmembrane</keyword>
<dbReference type="Proteomes" id="UP000657177">
    <property type="component" value="Unassembled WGS sequence"/>
</dbReference>
<evidence type="ECO:0000256" key="3">
    <source>
        <dbReference type="ARBA" id="ARBA00004496"/>
    </source>
</evidence>
<proteinExistence type="predicted"/>
<dbReference type="PANTHER" id="PTHR43214">
    <property type="entry name" value="TWO-COMPONENT RESPONSE REGULATOR"/>
    <property type="match status" value="1"/>
</dbReference>
<dbReference type="SMART" id="SM00421">
    <property type="entry name" value="HTH_LUXR"/>
    <property type="match status" value="1"/>
</dbReference>
<comment type="subcellular location">
    <subcellularLocation>
        <location evidence="3">Cytoplasm</location>
    </subcellularLocation>
</comment>
<dbReference type="InterPro" id="IPR000014">
    <property type="entry name" value="PAS"/>
</dbReference>
<dbReference type="CDD" id="cd16917">
    <property type="entry name" value="HATPase_UhpB-NarQ-NarX-like"/>
    <property type="match status" value="1"/>
</dbReference>
<evidence type="ECO:0000256" key="14">
    <source>
        <dbReference type="ARBA" id="ARBA00023015"/>
    </source>
</evidence>
<comment type="caution">
    <text evidence="24">The sequence shown here is derived from an EMBL/GenBank/DDBJ whole genome shotgun (WGS) entry which is preliminary data.</text>
</comment>
<feature type="transmembrane region" description="Helical" evidence="20">
    <location>
        <begin position="12"/>
        <end position="30"/>
    </location>
</feature>
<dbReference type="PROSITE" id="PS00622">
    <property type="entry name" value="HTH_LUXR_1"/>
    <property type="match status" value="1"/>
</dbReference>
<dbReference type="PROSITE" id="PS50110">
    <property type="entry name" value="RESPONSE_REGULATORY"/>
    <property type="match status" value="1"/>
</dbReference>
<comment type="function">
    <text evidence="17">Member of the two-component regulatory system NreB/NreC involved in the control of dissimilatory nitrate/nitrite reduction in response to oxygen. NreB functions as a direct oxygen sensor histidine kinase which is autophosphorylated, in the absence of oxygen, probably at the conserved histidine residue, and transfers its phosphate group probably to a conserved aspartate residue of NreC. NreB/NreC activates the expression of the nitrate (narGHJI) and nitrite (nir) reductase operons, as well as the putative nitrate transporter gene narT.</text>
</comment>
<dbReference type="GO" id="GO:0000155">
    <property type="term" value="F:phosphorelay sensor kinase activity"/>
    <property type="evidence" value="ECO:0007669"/>
    <property type="project" value="InterPro"/>
</dbReference>
<dbReference type="Gene3D" id="3.40.50.2300">
    <property type="match status" value="1"/>
</dbReference>
<dbReference type="GO" id="GO:0003677">
    <property type="term" value="F:DNA binding"/>
    <property type="evidence" value="ECO:0007669"/>
    <property type="project" value="UniProtKB-KW"/>
</dbReference>
<evidence type="ECO:0000256" key="19">
    <source>
        <dbReference type="PROSITE-ProRule" id="PRU00169"/>
    </source>
</evidence>
<dbReference type="GO" id="GO:0016020">
    <property type="term" value="C:membrane"/>
    <property type="evidence" value="ECO:0007669"/>
    <property type="project" value="InterPro"/>
</dbReference>
<keyword evidence="20" id="KW-0472">Membrane</keyword>
<keyword evidence="9" id="KW-0479">Metal-binding</keyword>
<keyword evidence="20" id="KW-1133">Transmembrane helix</keyword>
<evidence type="ECO:0000256" key="18">
    <source>
        <dbReference type="ARBA" id="ARBA00030800"/>
    </source>
</evidence>
<dbReference type="CDD" id="cd06170">
    <property type="entry name" value="LuxR_C_like"/>
    <property type="match status" value="1"/>
</dbReference>
<dbReference type="GO" id="GO:0051539">
    <property type="term" value="F:4 iron, 4 sulfur cluster binding"/>
    <property type="evidence" value="ECO:0007669"/>
    <property type="project" value="UniProtKB-KW"/>
</dbReference>
<evidence type="ECO:0000256" key="2">
    <source>
        <dbReference type="ARBA" id="ARBA00001966"/>
    </source>
</evidence>
<dbReference type="GO" id="GO:0046872">
    <property type="term" value="F:metal ion binding"/>
    <property type="evidence" value="ECO:0007669"/>
    <property type="project" value="UniProtKB-KW"/>
</dbReference>
<dbReference type="EMBL" id="JAAKDE010000062">
    <property type="protein sequence ID" value="MBA2134132.1"/>
    <property type="molecule type" value="Genomic_DNA"/>
</dbReference>
<dbReference type="InterPro" id="IPR001789">
    <property type="entry name" value="Sig_transdc_resp-reg_receiver"/>
</dbReference>
<evidence type="ECO:0000256" key="8">
    <source>
        <dbReference type="ARBA" id="ARBA00022553"/>
    </source>
</evidence>
<evidence type="ECO:0000256" key="4">
    <source>
        <dbReference type="ARBA" id="ARBA00012438"/>
    </source>
</evidence>
<comment type="cofactor">
    <cofactor evidence="2">
        <name>[4Fe-4S] cluster</name>
        <dbReference type="ChEBI" id="CHEBI:49883"/>
    </cofactor>
</comment>
<dbReference type="AlphaFoldDB" id="A0A8J6LT89"/>
<keyword evidence="13" id="KW-0411">Iron-sulfur</keyword>
<dbReference type="Pfam" id="PF07730">
    <property type="entry name" value="HisKA_3"/>
    <property type="match status" value="1"/>
</dbReference>
<dbReference type="EC" id="2.7.13.3" evidence="4"/>
<keyword evidence="10" id="KW-0418">Kinase</keyword>
<dbReference type="InterPro" id="IPR039420">
    <property type="entry name" value="WalR-like"/>
</dbReference>
<feature type="transmembrane region" description="Helical" evidence="20">
    <location>
        <begin position="157"/>
        <end position="178"/>
    </location>
</feature>
<dbReference type="SUPFAM" id="SSF46894">
    <property type="entry name" value="C-terminal effector domain of the bipartite response regulators"/>
    <property type="match status" value="1"/>
</dbReference>
<protein>
    <recommendedName>
        <fullName evidence="5">Oxygen sensor histidine kinase NreB</fullName>
        <ecNumber evidence="4">2.7.13.3</ecNumber>
    </recommendedName>
    <alternativeName>
        <fullName evidence="18">Nitrogen regulation protein B</fullName>
    </alternativeName>
</protein>
<evidence type="ECO:0000256" key="1">
    <source>
        <dbReference type="ARBA" id="ARBA00000085"/>
    </source>
</evidence>
<dbReference type="InterPro" id="IPR036890">
    <property type="entry name" value="HATPase_C_sf"/>
</dbReference>
<accession>A0A8J6LT89</accession>
<dbReference type="PANTHER" id="PTHR43214:SF37">
    <property type="entry name" value="TRANSCRIPTIONAL REGULATORY PROTEIN YDFI"/>
    <property type="match status" value="1"/>
</dbReference>
<dbReference type="Pfam" id="PF00196">
    <property type="entry name" value="GerE"/>
    <property type="match status" value="1"/>
</dbReference>
<feature type="modified residue" description="4-aspartylphosphate" evidence="19">
    <location>
        <position position="607"/>
    </location>
</feature>
<keyword evidence="12" id="KW-0902">Two-component regulatory system</keyword>
<dbReference type="InterPro" id="IPR058245">
    <property type="entry name" value="NreC/VraR/RcsB-like_REC"/>
</dbReference>